<keyword evidence="2" id="KW-1185">Reference proteome</keyword>
<name>A0ABY7NN35_9SPHN</name>
<proteinExistence type="predicted"/>
<organism evidence="1 2">
    <name type="scientific">Sphingomonas abietis</name>
    <dbReference type="NCBI Taxonomy" id="3012344"/>
    <lineage>
        <taxon>Bacteria</taxon>
        <taxon>Pseudomonadati</taxon>
        <taxon>Pseudomonadota</taxon>
        <taxon>Alphaproteobacteria</taxon>
        <taxon>Sphingomonadales</taxon>
        <taxon>Sphingomonadaceae</taxon>
        <taxon>Sphingomonas</taxon>
    </lineage>
</organism>
<dbReference type="EMBL" id="CP115174">
    <property type="protein sequence ID" value="WBO21997.1"/>
    <property type="molecule type" value="Genomic_DNA"/>
</dbReference>
<gene>
    <name evidence="1" type="ORF">PBT88_17830</name>
</gene>
<accession>A0ABY7NN35</accession>
<reference evidence="1 2" key="1">
    <citation type="submission" date="2022-12" db="EMBL/GenBank/DDBJ databases">
        <title>Sphingomonas abieness sp. nov., an endophytic bacterium isolated from Abies koreana.</title>
        <authorList>
            <person name="Jiang L."/>
            <person name="Lee J."/>
        </authorList>
    </citation>
    <scope>NUCLEOTIDE SEQUENCE [LARGE SCALE GENOMIC DNA]</scope>
    <source>
        <strain evidence="2">PAMB 00755</strain>
    </source>
</reference>
<dbReference type="Proteomes" id="UP001210865">
    <property type="component" value="Chromosome"/>
</dbReference>
<evidence type="ECO:0000313" key="1">
    <source>
        <dbReference type="EMBL" id="WBO21997.1"/>
    </source>
</evidence>
<dbReference type="RefSeq" id="WP_270076645.1">
    <property type="nucleotide sequence ID" value="NZ_CP115174.1"/>
</dbReference>
<sequence length="243" mass="27042">MTNDKTHNVRQQPGMSTNRLADYMAASEQARRSILRSCKYMPRARVIQHQEAKESIAQHLSSGDFGGGRLQTQADILRNGLHGSDFDNEVAEHNADYIERFIEKQPTLPARVQEVTKAGKMPGLDIYGFQLSFSPDLLLKRVNIRNVPKLGVAFFRYGKNKALGDDVACWQGAISFGYLDTKVKQGLGDVDPEKEMCVAIDMWTGQVHAAPTNAVYRFNEVRAACAGIAERWGQIQPPEGAVF</sequence>
<protein>
    <submittedName>
        <fullName evidence="1">Uncharacterized protein</fullName>
    </submittedName>
</protein>
<evidence type="ECO:0000313" key="2">
    <source>
        <dbReference type="Proteomes" id="UP001210865"/>
    </source>
</evidence>